<dbReference type="Proteomes" id="UP000789920">
    <property type="component" value="Unassembled WGS sequence"/>
</dbReference>
<name>A0ACA9PCN1_9GLOM</name>
<dbReference type="EMBL" id="CAJVQC010019474">
    <property type="protein sequence ID" value="CAG8701477.1"/>
    <property type="molecule type" value="Genomic_DNA"/>
</dbReference>
<evidence type="ECO:0000313" key="1">
    <source>
        <dbReference type="EMBL" id="CAG8701477.1"/>
    </source>
</evidence>
<organism evidence="1 2">
    <name type="scientific">Racocetra persica</name>
    <dbReference type="NCBI Taxonomy" id="160502"/>
    <lineage>
        <taxon>Eukaryota</taxon>
        <taxon>Fungi</taxon>
        <taxon>Fungi incertae sedis</taxon>
        <taxon>Mucoromycota</taxon>
        <taxon>Glomeromycotina</taxon>
        <taxon>Glomeromycetes</taxon>
        <taxon>Diversisporales</taxon>
        <taxon>Gigasporaceae</taxon>
        <taxon>Racocetra</taxon>
    </lineage>
</organism>
<reference evidence="1" key="1">
    <citation type="submission" date="2021-06" db="EMBL/GenBank/DDBJ databases">
        <authorList>
            <person name="Kallberg Y."/>
            <person name="Tangrot J."/>
            <person name="Rosling A."/>
        </authorList>
    </citation>
    <scope>NUCLEOTIDE SEQUENCE</scope>
    <source>
        <strain evidence="1">MA461A</strain>
    </source>
</reference>
<comment type="caution">
    <text evidence="1">The sequence shown here is derived from an EMBL/GenBank/DDBJ whole genome shotgun (WGS) entry which is preliminary data.</text>
</comment>
<protein>
    <submittedName>
        <fullName evidence="1">577_t:CDS:1</fullName>
    </submittedName>
</protein>
<feature type="non-terminal residue" evidence="1">
    <location>
        <position position="1"/>
    </location>
</feature>
<keyword evidence="2" id="KW-1185">Reference proteome</keyword>
<evidence type="ECO:0000313" key="2">
    <source>
        <dbReference type="Proteomes" id="UP000789920"/>
    </source>
</evidence>
<proteinExistence type="predicted"/>
<sequence length="115" mass="13801">EFDVEVLNLFKKKLKLLINEDELCELFSTDKRGIVRFINKVLGNRTYSKDAKLIFQKLFEEICSKFDQELIKLYCSICKQEVFEKDGCIHLLQRIDFVEVFEFVQFSKDHCDYEK</sequence>
<accession>A0ACA9PCN1</accession>
<gene>
    <name evidence="1" type="ORF">RPERSI_LOCUS10045</name>
</gene>